<dbReference type="EMBL" id="JXLC01000004">
    <property type="protein sequence ID" value="OJG92737.1"/>
    <property type="molecule type" value="Genomic_DNA"/>
</dbReference>
<evidence type="ECO:0000313" key="5">
    <source>
        <dbReference type="Proteomes" id="UP000065511"/>
    </source>
</evidence>
<protein>
    <recommendedName>
        <fullName evidence="7">DNA-binding transcriptional regulator</fullName>
    </recommendedName>
</protein>
<evidence type="ECO:0000313" key="6">
    <source>
        <dbReference type="Proteomes" id="UP000183039"/>
    </source>
</evidence>
<sequence>MKKETLLYDMLWYIQNKKEFTAQELADQFHVSVRSVYRYISDLADLGLYVESKKGRNGGFTVLPNQILPPVLFTEAELFSLYFAIQSLTDYEDFPFKVNTITAKEKLLEVVPKEVKQKLRQLSDHFKLSIPKQAVSAPFLNELITASLDHKRLNLCYQSVKQVSQKVVDPIGIYASNGFWYLFALDQERQEPRHFRIDRIKQLSVTEEVFDTSFKLDDIEADYEPQEAVKLVAYLTEAGVKQCLENRYLHKGVQQYQNGRSELSLLIDKSDIAFTAEFFLLLGKEAKVTAPKELVELLKEKIRELGKIYL</sequence>
<evidence type="ECO:0000259" key="1">
    <source>
        <dbReference type="Pfam" id="PF08279"/>
    </source>
</evidence>
<feature type="domain" description="Helix-turn-helix type 11" evidence="1">
    <location>
        <begin position="9"/>
        <end position="59"/>
    </location>
</feature>
<evidence type="ECO:0000313" key="4">
    <source>
        <dbReference type="EMBL" id="OJG92737.1"/>
    </source>
</evidence>
<dbReference type="InterPro" id="IPR026881">
    <property type="entry name" value="WYL_dom"/>
</dbReference>
<proteinExistence type="predicted"/>
<dbReference type="PANTHER" id="PTHR34580:SF9">
    <property type="entry name" value="SLL5097 PROTEIN"/>
    <property type="match status" value="1"/>
</dbReference>
<gene>
    <name evidence="3" type="ORF">ATZ33_00725</name>
    <name evidence="4" type="ORF">RV15_GL002682</name>
</gene>
<dbReference type="InterPro" id="IPR036388">
    <property type="entry name" value="WH-like_DNA-bd_sf"/>
</dbReference>
<dbReference type="InterPro" id="IPR036390">
    <property type="entry name" value="WH_DNA-bd_sf"/>
</dbReference>
<keyword evidence="5" id="KW-1185">Reference proteome</keyword>
<dbReference type="EMBL" id="CP013614">
    <property type="protein sequence ID" value="ALR99955.1"/>
    <property type="molecule type" value="Genomic_DNA"/>
</dbReference>
<dbReference type="Pfam" id="PF08279">
    <property type="entry name" value="HTH_11"/>
    <property type="match status" value="1"/>
</dbReference>
<accession>A0A0S3K6P9</accession>
<evidence type="ECO:0008006" key="7">
    <source>
        <dbReference type="Google" id="ProtNLM"/>
    </source>
</evidence>
<evidence type="ECO:0000313" key="3">
    <source>
        <dbReference type="EMBL" id="ALR99955.1"/>
    </source>
</evidence>
<dbReference type="Gene3D" id="1.10.10.10">
    <property type="entry name" value="Winged helix-like DNA-binding domain superfamily/Winged helix DNA-binding domain"/>
    <property type="match status" value="1"/>
</dbReference>
<reference evidence="3 5" key="2">
    <citation type="submission" date="2015-12" db="EMBL/GenBank/DDBJ databases">
        <authorList>
            <person name="Lauer A."/>
            <person name="Humrighouse B."/>
            <person name="Loparev V."/>
            <person name="Shewmaker P.L."/>
            <person name="Whitney A.M."/>
            <person name="McLaughlin R.W."/>
        </authorList>
    </citation>
    <scope>NUCLEOTIDE SEQUENCE [LARGE SCALE GENOMIC DNA]</scope>
    <source>
        <strain evidence="3 5">LMG 23085</strain>
    </source>
</reference>
<dbReference type="PROSITE" id="PS52050">
    <property type="entry name" value="WYL"/>
    <property type="match status" value="1"/>
</dbReference>
<feature type="domain" description="WYL" evidence="2">
    <location>
        <begin position="139"/>
        <end position="204"/>
    </location>
</feature>
<dbReference type="PIRSF" id="PIRSF016838">
    <property type="entry name" value="PafC"/>
    <property type="match status" value="1"/>
</dbReference>
<dbReference type="Pfam" id="PF13280">
    <property type="entry name" value="WYL"/>
    <property type="match status" value="1"/>
</dbReference>
<dbReference type="PANTHER" id="PTHR34580">
    <property type="match status" value="1"/>
</dbReference>
<dbReference type="SUPFAM" id="SSF46785">
    <property type="entry name" value="Winged helix' DNA-binding domain"/>
    <property type="match status" value="1"/>
</dbReference>
<dbReference type="InterPro" id="IPR051534">
    <property type="entry name" value="CBASS_pafABC_assoc_protein"/>
</dbReference>
<dbReference type="KEGG" id="ess:ATZ33_00725"/>
<dbReference type="InterPro" id="IPR013196">
    <property type="entry name" value="HTH_11"/>
</dbReference>
<dbReference type="Proteomes" id="UP000065511">
    <property type="component" value="Chromosome"/>
</dbReference>
<dbReference type="AlphaFoldDB" id="A0A0S3K6P9"/>
<reference evidence="4 6" key="1">
    <citation type="submission" date="2014-12" db="EMBL/GenBank/DDBJ databases">
        <title>Draft genome sequences of 29 type strains of Enterococci.</title>
        <authorList>
            <person name="Zhong Z."/>
            <person name="Sun Z."/>
            <person name="Liu W."/>
            <person name="Zhang W."/>
            <person name="Zhang H."/>
        </authorList>
    </citation>
    <scope>NUCLEOTIDE SEQUENCE [LARGE SCALE GENOMIC DNA]</scope>
    <source>
        <strain evidence="4 6">DSM 22801</strain>
    </source>
</reference>
<evidence type="ECO:0000259" key="2">
    <source>
        <dbReference type="Pfam" id="PF13280"/>
    </source>
</evidence>
<dbReference type="OrthoDB" id="9815009at2"/>
<dbReference type="RefSeq" id="WP_071876735.1">
    <property type="nucleotide sequence ID" value="NZ_JXLC01000004.1"/>
</dbReference>
<dbReference type="InterPro" id="IPR028349">
    <property type="entry name" value="PafC-like"/>
</dbReference>
<organism evidence="4 6">
    <name type="scientific">Enterococcus silesiacus</name>
    <dbReference type="NCBI Taxonomy" id="332949"/>
    <lineage>
        <taxon>Bacteria</taxon>
        <taxon>Bacillati</taxon>
        <taxon>Bacillota</taxon>
        <taxon>Bacilli</taxon>
        <taxon>Lactobacillales</taxon>
        <taxon>Enterococcaceae</taxon>
        <taxon>Enterococcus</taxon>
    </lineage>
</organism>
<name>A0A0S3K6P9_9ENTE</name>
<dbReference type="Proteomes" id="UP000183039">
    <property type="component" value="Unassembled WGS sequence"/>
</dbReference>